<dbReference type="Proteomes" id="UP000290057">
    <property type="component" value="Chromosome"/>
</dbReference>
<dbReference type="AlphaFoldDB" id="A0A3T1CKC9"/>
<dbReference type="InterPro" id="IPR007459">
    <property type="entry name" value="DNA_pol3_chi"/>
</dbReference>
<name>A0A3T1CKC9_9SPHN</name>
<dbReference type="GO" id="GO:0032298">
    <property type="term" value="P:positive regulation of DNA-templated DNA replication initiation"/>
    <property type="evidence" value="ECO:0007669"/>
    <property type="project" value="TreeGrafter"/>
</dbReference>
<proteinExistence type="predicted"/>
<evidence type="ECO:0000313" key="1">
    <source>
        <dbReference type="EMBL" id="BBI21446.1"/>
    </source>
</evidence>
<dbReference type="SUPFAM" id="SSF102400">
    <property type="entry name" value="DNA polymerase III chi subunit"/>
    <property type="match status" value="1"/>
</dbReference>
<accession>A0A3T1CKC9</accession>
<dbReference type="GO" id="GO:0003887">
    <property type="term" value="F:DNA-directed DNA polymerase activity"/>
    <property type="evidence" value="ECO:0007669"/>
    <property type="project" value="InterPro"/>
</dbReference>
<dbReference type="Pfam" id="PF04364">
    <property type="entry name" value="DNA_pol3_chi"/>
    <property type="match status" value="1"/>
</dbReference>
<keyword evidence="2" id="KW-1185">Reference proteome</keyword>
<dbReference type="PANTHER" id="PTHR38767">
    <property type="entry name" value="DNA POLYMERASE III SUBUNIT CHI"/>
    <property type="match status" value="1"/>
</dbReference>
<protein>
    <submittedName>
        <fullName evidence="1">DNA polymerase III subunit chi</fullName>
    </submittedName>
</protein>
<reference evidence="1 2" key="1">
    <citation type="submission" date="2019-01" db="EMBL/GenBank/DDBJ databases">
        <title>Complete genome sequence of Erythrobacter flavus KJ5.</title>
        <authorList>
            <person name="Kanesaki Y."/>
            <person name="Brotosudarmo T."/>
            <person name="Moriuchi R."/>
            <person name="Awai K."/>
        </authorList>
    </citation>
    <scope>NUCLEOTIDE SEQUENCE [LARGE SCALE GENOMIC DNA]</scope>
    <source>
        <strain evidence="1 2">KJ5</strain>
    </source>
</reference>
<dbReference type="Gene3D" id="3.40.50.10110">
    <property type="entry name" value="DNA polymerase III subunit chi"/>
    <property type="match status" value="1"/>
</dbReference>
<dbReference type="RefSeq" id="WP_130586955.1">
    <property type="nucleotide sequence ID" value="NZ_AP019389.1"/>
</dbReference>
<dbReference type="PANTHER" id="PTHR38767:SF1">
    <property type="entry name" value="DNA POLYMERASE III SUBUNIT CHI"/>
    <property type="match status" value="1"/>
</dbReference>
<evidence type="ECO:0000313" key="2">
    <source>
        <dbReference type="Proteomes" id="UP000290057"/>
    </source>
</evidence>
<dbReference type="EMBL" id="AP019389">
    <property type="protein sequence ID" value="BBI21446.1"/>
    <property type="molecule type" value="Genomic_DNA"/>
</dbReference>
<dbReference type="InterPro" id="IPR036768">
    <property type="entry name" value="PolIII_chi_sf"/>
</dbReference>
<dbReference type="GO" id="GO:0006260">
    <property type="term" value="P:DNA replication"/>
    <property type="evidence" value="ECO:0007669"/>
    <property type="project" value="InterPro"/>
</dbReference>
<organism evidence="1 2">
    <name type="scientific">Qipengyuania flava</name>
    <dbReference type="NCBI Taxonomy" id="192812"/>
    <lineage>
        <taxon>Bacteria</taxon>
        <taxon>Pseudomonadati</taxon>
        <taxon>Pseudomonadota</taxon>
        <taxon>Alphaproteobacteria</taxon>
        <taxon>Sphingomonadales</taxon>
        <taxon>Erythrobacteraceae</taxon>
        <taxon>Qipengyuania</taxon>
    </lineage>
</organism>
<dbReference type="GO" id="GO:0003677">
    <property type="term" value="F:DNA binding"/>
    <property type="evidence" value="ECO:0007669"/>
    <property type="project" value="InterPro"/>
</dbReference>
<gene>
    <name evidence="1" type="ORF">EKJ_22930</name>
</gene>
<sequence length="150" mass="16694">MTGTTRVDFYQLSRDPVDVTVAKLARKVLQAGERLVVVSAEAAQREHLSKILWEQGGAAFLAHGMAEAPHAARQPILLADACDAPNGARMALIADGQWREEALRFDRVLLLFDGAQRDAAADLWRRFAQDETVDNRINKQDENGAWREGR</sequence>